<organism evidence="2">
    <name type="scientific">Oryza meridionalis</name>
    <dbReference type="NCBI Taxonomy" id="40149"/>
    <lineage>
        <taxon>Eukaryota</taxon>
        <taxon>Viridiplantae</taxon>
        <taxon>Streptophyta</taxon>
        <taxon>Embryophyta</taxon>
        <taxon>Tracheophyta</taxon>
        <taxon>Spermatophyta</taxon>
        <taxon>Magnoliopsida</taxon>
        <taxon>Liliopsida</taxon>
        <taxon>Poales</taxon>
        <taxon>Poaceae</taxon>
        <taxon>BOP clade</taxon>
        <taxon>Oryzoideae</taxon>
        <taxon>Oryzeae</taxon>
        <taxon>Oryzinae</taxon>
        <taxon>Oryza</taxon>
    </lineage>
</organism>
<dbReference type="EnsemblPlants" id="OMERI09G03270.1">
    <property type="protein sequence ID" value="OMERI09G03270.1"/>
    <property type="gene ID" value="OMERI09G03270"/>
</dbReference>
<reference evidence="2" key="2">
    <citation type="submission" date="2018-05" db="EMBL/GenBank/DDBJ databases">
        <title>OmerRS3 (Oryza meridionalis Reference Sequence Version 3).</title>
        <authorList>
            <person name="Zhang J."/>
            <person name="Kudrna D."/>
            <person name="Lee S."/>
            <person name="Talag J."/>
            <person name="Welchert J."/>
            <person name="Wing R.A."/>
        </authorList>
    </citation>
    <scope>NUCLEOTIDE SEQUENCE [LARGE SCALE GENOMIC DNA]</scope>
    <source>
        <strain evidence="2">cv. OR44</strain>
    </source>
</reference>
<dbReference type="HOGENOM" id="CLU_2780172_0_0_1"/>
<protein>
    <submittedName>
        <fullName evidence="2">Uncharacterized protein</fullName>
    </submittedName>
</protein>
<proteinExistence type="predicted"/>
<evidence type="ECO:0000313" key="2">
    <source>
        <dbReference type="EnsemblPlants" id="OMERI09G03270.1"/>
    </source>
</evidence>
<keyword evidence="3" id="KW-1185">Reference proteome</keyword>
<dbReference type="Gramene" id="OMERI09G03270.1">
    <property type="protein sequence ID" value="OMERI09G03270.1"/>
    <property type="gene ID" value="OMERI09G03270"/>
</dbReference>
<accession>A0A0E0EQD8</accession>
<dbReference type="AlphaFoldDB" id="A0A0E0EQD8"/>
<feature type="compositionally biased region" description="Basic residues" evidence="1">
    <location>
        <begin position="60"/>
        <end position="69"/>
    </location>
</feature>
<evidence type="ECO:0000313" key="3">
    <source>
        <dbReference type="Proteomes" id="UP000008021"/>
    </source>
</evidence>
<dbReference type="Proteomes" id="UP000008021">
    <property type="component" value="Chromosome 9"/>
</dbReference>
<reference evidence="2" key="1">
    <citation type="submission" date="2015-04" db="UniProtKB">
        <authorList>
            <consortium name="EnsemblPlants"/>
        </authorList>
    </citation>
    <scope>IDENTIFICATION</scope>
</reference>
<sequence length="69" mass="7437">MQVLDTMKELLWRGSTTLAAYACQEVRAADSMPSSLPYLAEGRSGGPTASTSFRPSPPLCRHRPSAAQK</sequence>
<name>A0A0E0EQD8_9ORYZ</name>
<feature type="region of interest" description="Disordered" evidence="1">
    <location>
        <begin position="35"/>
        <end position="69"/>
    </location>
</feature>
<evidence type="ECO:0000256" key="1">
    <source>
        <dbReference type="SAM" id="MobiDB-lite"/>
    </source>
</evidence>